<evidence type="ECO:0008006" key="5">
    <source>
        <dbReference type="Google" id="ProtNLM"/>
    </source>
</evidence>
<protein>
    <recommendedName>
        <fullName evidence="5">Transmembrane protein</fullName>
    </recommendedName>
</protein>
<accession>A0A7Y4P450</accession>
<keyword evidence="4" id="KW-1185">Reference proteome</keyword>
<feature type="region of interest" description="Disordered" evidence="1">
    <location>
        <begin position="62"/>
        <end position="98"/>
    </location>
</feature>
<sequence>MDFLRQLFRGAMVLLFTLVGLGMAFALLVVGVVSLGIMYLVYLIRGQKFSATEYWQQSRARAKQTSSQFSGRFRQPSYSRRPAQDVSDAEVREIKHDT</sequence>
<evidence type="ECO:0000256" key="1">
    <source>
        <dbReference type="SAM" id="MobiDB-lite"/>
    </source>
</evidence>
<feature type="transmembrane region" description="Helical" evidence="2">
    <location>
        <begin position="12"/>
        <end position="42"/>
    </location>
</feature>
<dbReference type="Proteomes" id="UP000541421">
    <property type="component" value="Unassembled WGS sequence"/>
</dbReference>
<keyword evidence="2" id="KW-1133">Transmembrane helix</keyword>
<dbReference type="RefSeq" id="WP_171588105.1">
    <property type="nucleotide sequence ID" value="NZ_JABGBO010000003.1"/>
</dbReference>
<proteinExistence type="predicted"/>
<feature type="compositionally biased region" description="Basic and acidic residues" evidence="1">
    <location>
        <begin position="89"/>
        <end position="98"/>
    </location>
</feature>
<evidence type="ECO:0000256" key="2">
    <source>
        <dbReference type="SAM" id="Phobius"/>
    </source>
</evidence>
<evidence type="ECO:0000313" key="3">
    <source>
        <dbReference type="EMBL" id="NOL49126.1"/>
    </source>
</evidence>
<keyword evidence="2" id="KW-0472">Membrane</keyword>
<comment type="caution">
    <text evidence="3">The sequence shown here is derived from an EMBL/GenBank/DDBJ whole genome shotgun (WGS) entry which is preliminary data.</text>
</comment>
<reference evidence="3 4" key="1">
    <citation type="submission" date="2020-05" db="EMBL/GenBank/DDBJ databases">
        <authorList>
            <person name="Niu N."/>
        </authorList>
    </citation>
    <scope>NUCLEOTIDE SEQUENCE [LARGE SCALE GENOMIC DNA]</scope>
    <source>
        <strain evidence="3 4">LMG10982</strain>
    </source>
</reference>
<dbReference type="EMBL" id="JABGBO010000003">
    <property type="protein sequence ID" value="NOL49126.1"/>
    <property type="molecule type" value="Genomic_DNA"/>
</dbReference>
<name>A0A7Y4P450_9BURK</name>
<keyword evidence="2" id="KW-0812">Transmembrane</keyword>
<gene>
    <name evidence="3" type="ORF">HKX40_03070</name>
</gene>
<evidence type="ECO:0000313" key="4">
    <source>
        <dbReference type="Proteomes" id="UP000541421"/>
    </source>
</evidence>
<organism evidence="3 4">
    <name type="scientific">Pelistega europaea</name>
    <dbReference type="NCBI Taxonomy" id="106147"/>
    <lineage>
        <taxon>Bacteria</taxon>
        <taxon>Pseudomonadati</taxon>
        <taxon>Pseudomonadota</taxon>
        <taxon>Betaproteobacteria</taxon>
        <taxon>Burkholderiales</taxon>
        <taxon>Alcaligenaceae</taxon>
        <taxon>Pelistega</taxon>
    </lineage>
</organism>
<dbReference type="AlphaFoldDB" id="A0A7Y4P450"/>